<reference evidence="8" key="1">
    <citation type="journal article" date="2023" name="Insect Mol. Biol.">
        <title>Genome sequencing provides insights into the evolution of gene families encoding plant cell wall-degrading enzymes in longhorned beetles.</title>
        <authorList>
            <person name="Shin N.R."/>
            <person name="Okamura Y."/>
            <person name="Kirsch R."/>
            <person name="Pauchet Y."/>
        </authorList>
    </citation>
    <scope>NUCLEOTIDE SEQUENCE</scope>
    <source>
        <strain evidence="8">MMC_N1</strain>
    </source>
</reference>
<dbReference type="Pfam" id="PF08148">
    <property type="entry name" value="DSHCT"/>
    <property type="match status" value="1"/>
</dbReference>
<keyword evidence="1" id="KW-0547">Nucleotide-binding</keyword>
<comment type="caution">
    <text evidence="8">The sequence shown here is derived from an EMBL/GenBank/DDBJ whole genome shotgun (WGS) entry which is preliminary data.</text>
</comment>
<evidence type="ECO:0000313" key="9">
    <source>
        <dbReference type="Proteomes" id="UP001162164"/>
    </source>
</evidence>
<evidence type="ECO:0000256" key="3">
    <source>
        <dbReference type="ARBA" id="ARBA00022806"/>
    </source>
</evidence>
<accession>A0ABQ9J313</accession>
<organism evidence="8 9">
    <name type="scientific">Molorchus minor</name>
    <dbReference type="NCBI Taxonomy" id="1323400"/>
    <lineage>
        <taxon>Eukaryota</taxon>
        <taxon>Metazoa</taxon>
        <taxon>Ecdysozoa</taxon>
        <taxon>Arthropoda</taxon>
        <taxon>Hexapoda</taxon>
        <taxon>Insecta</taxon>
        <taxon>Pterygota</taxon>
        <taxon>Neoptera</taxon>
        <taxon>Endopterygota</taxon>
        <taxon>Coleoptera</taxon>
        <taxon>Polyphaga</taxon>
        <taxon>Cucujiformia</taxon>
        <taxon>Chrysomeloidea</taxon>
        <taxon>Cerambycidae</taxon>
        <taxon>Lamiinae</taxon>
        <taxon>Monochamini</taxon>
        <taxon>Molorchus</taxon>
    </lineage>
</organism>
<dbReference type="PANTHER" id="PTHR12131:SF1">
    <property type="entry name" value="ATP-DEPENDENT RNA HELICASE SUPV3L1, MITOCHONDRIAL-RELATED"/>
    <property type="match status" value="1"/>
</dbReference>
<dbReference type="SMART" id="SM01142">
    <property type="entry name" value="DSHCT"/>
    <property type="match status" value="1"/>
</dbReference>
<feature type="domain" description="ATP-dependent RNA helicase Ski2/MTR4 C-terminal" evidence="7">
    <location>
        <begin position="280"/>
        <end position="458"/>
    </location>
</feature>
<dbReference type="Proteomes" id="UP001162164">
    <property type="component" value="Unassembled WGS sequence"/>
</dbReference>
<dbReference type="InterPro" id="IPR012961">
    <property type="entry name" value="Ski2/MTR4_C"/>
</dbReference>
<evidence type="ECO:0000256" key="2">
    <source>
        <dbReference type="ARBA" id="ARBA00022801"/>
    </source>
</evidence>
<proteinExistence type="predicted"/>
<keyword evidence="4" id="KW-0067">ATP-binding</keyword>
<evidence type="ECO:0000256" key="1">
    <source>
        <dbReference type="ARBA" id="ARBA00022741"/>
    </source>
</evidence>
<comment type="catalytic activity">
    <reaction evidence="5">
        <text>ATP + H2O = ADP + phosphate + H(+)</text>
        <dbReference type="Rhea" id="RHEA:13065"/>
        <dbReference type="ChEBI" id="CHEBI:15377"/>
        <dbReference type="ChEBI" id="CHEBI:15378"/>
        <dbReference type="ChEBI" id="CHEBI:30616"/>
        <dbReference type="ChEBI" id="CHEBI:43474"/>
        <dbReference type="ChEBI" id="CHEBI:456216"/>
        <dbReference type="EC" id="3.6.4.13"/>
    </reaction>
</comment>
<evidence type="ECO:0000256" key="5">
    <source>
        <dbReference type="ARBA" id="ARBA00047984"/>
    </source>
</evidence>
<dbReference type="EMBL" id="JAPWTJ010001374">
    <property type="protein sequence ID" value="KAJ8972244.1"/>
    <property type="molecule type" value="Genomic_DNA"/>
</dbReference>
<keyword evidence="6" id="KW-0175">Coiled coil</keyword>
<dbReference type="InterPro" id="IPR050699">
    <property type="entry name" value="RNA-DNA_Helicase"/>
</dbReference>
<keyword evidence="2" id="KW-0378">Hydrolase</keyword>
<dbReference type="Pfam" id="PF13234">
    <property type="entry name" value="MTR4_beta-barrel"/>
    <property type="match status" value="1"/>
</dbReference>
<keyword evidence="9" id="KW-1185">Reference proteome</keyword>
<evidence type="ECO:0000256" key="4">
    <source>
        <dbReference type="ARBA" id="ARBA00022840"/>
    </source>
</evidence>
<sequence>MAELCRQQISSYMLPLVKFFECACAYLQMQQDIMNHIMSSAKLQKTLIPGRILVITYRQHINKLALLLQIVKSKQLKYKVLVLTDSATAKDDETKEDLWYYMIGLAQDRLFLPLSATGHDVLTVTSENIFEISAKTLKTNTDIIMSDVEKRQMERFKDAPPGQTCVQAVQELHKLTLLANDNTRSSNKLEYLHFIVDLKINDPQLYHKLEKMYELKDRIIDYLPSTQIPNFEQQFATVFTRKFLEQQKKDLEFKLSNASLLLYPDYENRITLLKRLNYVDSQNRVQLKGRVACEMGMNELLITELVLRNILTKLKGAEVAALLSALVFRGKSRTETFNEEELTADLKKAIATMKEVHNEIANLELSLGIQTDEFQEDLNFGLVHVVYEWASNKPFAEIMELTDIQEGIIVRCIQQLNETICDVRDAARIIGDPELQNKMEEASTAVKRDIVFAASLYTLGEN</sequence>
<name>A0ABQ9J313_9CUCU</name>
<gene>
    <name evidence="8" type="ORF">NQ317_011069</name>
</gene>
<feature type="coiled-coil region" evidence="6">
    <location>
        <begin position="339"/>
        <end position="366"/>
    </location>
</feature>
<dbReference type="Gene3D" id="1.10.3380.30">
    <property type="match status" value="1"/>
</dbReference>
<evidence type="ECO:0000313" key="8">
    <source>
        <dbReference type="EMBL" id="KAJ8972244.1"/>
    </source>
</evidence>
<dbReference type="InterPro" id="IPR025696">
    <property type="entry name" value="Beta-barrel_MTR4"/>
</dbReference>
<dbReference type="PANTHER" id="PTHR12131">
    <property type="entry name" value="ATP-DEPENDENT RNA AND DNA HELICASE"/>
    <property type="match status" value="1"/>
</dbReference>
<feature type="non-terminal residue" evidence="8">
    <location>
        <position position="462"/>
    </location>
</feature>
<keyword evidence="3" id="KW-0347">Helicase</keyword>
<evidence type="ECO:0000259" key="7">
    <source>
        <dbReference type="SMART" id="SM01142"/>
    </source>
</evidence>
<protein>
    <recommendedName>
        <fullName evidence="7">ATP-dependent RNA helicase Ski2/MTR4 C-terminal domain-containing protein</fullName>
    </recommendedName>
</protein>
<evidence type="ECO:0000256" key="6">
    <source>
        <dbReference type="SAM" id="Coils"/>
    </source>
</evidence>